<dbReference type="Gene3D" id="3.90.70.10">
    <property type="entry name" value="Cysteine proteinases"/>
    <property type="match status" value="2"/>
</dbReference>
<dbReference type="InterPro" id="IPR018200">
    <property type="entry name" value="USP_CS"/>
</dbReference>
<dbReference type="SUPFAM" id="SSF143791">
    <property type="entry name" value="DUSP-like"/>
    <property type="match status" value="1"/>
</dbReference>
<dbReference type="InterPro" id="IPR011992">
    <property type="entry name" value="EF-hand-dom_pair"/>
</dbReference>
<dbReference type="AlphaFoldDB" id="A0A1R2B6A4"/>
<evidence type="ECO:0000313" key="3">
    <source>
        <dbReference type="EMBL" id="OMJ72292.1"/>
    </source>
</evidence>
<dbReference type="Pfam" id="PF06337">
    <property type="entry name" value="DUSP"/>
    <property type="match status" value="1"/>
</dbReference>
<dbReference type="InterPro" id="IPR050185">
    <property type="entry name" value="Ub_carboxyl-term_hydrolase"/>
</dbReference>
<proteinExistence type="predicted"/>
<dbReference type="PROSITE" id="PS51283">
    <property type="entry name" value="DUSP"/>
    <property type="match status" value="1"/>
</dbReference>
<name>A0A1R2B6A4_9CILI</name>
<dbReference type="InterPro" id="IPR038765">
    <property type="entry name" value="Papain-like_cys_pep_sf"/>
</dbReference>
<evidence type="ECO:0000259" key="2">
    <source>
        <dbReference type="PROSITE" id="PS51283"/>
    </source>
</evidence>
<gene>
    <name evidence="3" type="ORF">SteCoe_29313</name>
</gene>
<comment type="caution">
    <text evidence="3">The sequence shown here is derived from an EMBL/GenBank/DDBJ whole genome shotgun (WGS) entry which is preliminary data.</text>
</comment>
<sequence>MGISCIASKKSKEKPPLTPRDSEHALLDRFGSAQIQMLRTKFKEYEHNGGLDIAGFKKLMPYISKLPNDIIENAFNIFRAYTRDRITWMHFCATVSQYILGSRQEKCRFLYDVFDKKQRGLLSKDELALLNRHLAEVLKTPTSGKSNTKNLLNLHANQANAIKFNEFRDWAIENIDLHKALQPFEIIPSAITEKEIYIKYREEVKSKGLILGETYYIISLNWIEAWKNYVRFDSFDEDDMNDVSNRHRSTSFKSGARPIEINNSVILDPDCNIKLLSNLRENINFVILCKQAWVDFSKWYGGGPEIPREAIKESDIISVDIYPPILKVFYKKNLSSSKESLFMLTTRSQTVNNIIEELKKKVEIEGEYFLVLQSGTEYIELNPESLLNSYKLSEINICRFELKSENKELSIIDEETIKFSVDDQVEYKENGYWMSGTVQSISQTEYIIGASWHKHTITIKKNDISSLRKPPLFLLSTKNILLSTGIANIGNTCYMNSILQCIAHSPLINQYFTGQVYLDLKRRHTQSLKLKIVEEVENLLNELRTTKELKIRPDRFYVEFTKVYKQFQGFEQHDSHEFLGILLNSLHDDLKYSQVSFDQTLTLKGISHDEERKKSQEQWDKYRGQAGSVISAICGGQTRNCLVCKNCSEKSTIFEVFTDFSIPIPIKQYDNSAIVVLIPMQSKNFQKVLINFNRNDDIEAFYSDLQNKISIPVQKLVFAFVRKSYFDEYFKPMKIDEVIPPDENHVLYAYEVINTIDEAESMGKQTLAPKHKPSNWRFALKKGDLLDVKFKGIWKVGRVNDIIHNTIEIEIQNRHGKIIYKKLDSEDINFYRQKTESCNKIIILPVFHYKAYRTSQKFFATPLIVSIGTWYSWKDLVKLLYNVCELFVDKKKVVIKKRVQFHLFHKSGRCVECKKKNCRGCVIESSLENLESLAEIYDDIYVLANWAEEYVVRDPYIEDPDGTEVCTIFDCFTKYTEQETVEIICENCKNTTLDSQVEIWILPDILIIHLKRFSFKNGRLLKINHLVRFPLIGLDMSLCMLNSKKRQGVTMKSTKENCLYDLYAVVNHTGGISGGHYTSFCKADDEKWLFFDDERVFQVVGNIEEEIVTKKAYILFYRRQRFGSGNVVKTISLY</sequence>
<feature type="domain" description="USP" evidence="1">
    <location>
        <begin position="484"/>
        <end position="1120"/>
    </location>
</feature>
<dbReference type="PROSITE" id="PS50235">
    <property type="entry name" value="USP_3"/>
    <property type="match status" value="1"/>
</dbReference>
<dbReference type="InterPro" id="IPR028889">
    <property type="entry name" value="USP"/>
</dbReference>
<evidence type="ECO:0000313" key="4">
    <source>
        <dbReference type="Proteomes" id="UP000187209"/>
    </source>
</evidence>
<protein>
    <submittedName>
        <fullName evidence="3">Uncharacterized protein</fullName>
    </submittedName>
</protein>
<dbReference type="PROSITE" id="PS00972">
    <property type="entry name" value="USP_1"/>
    <property type="match status" value="1"/>
</dbReference>
<dbReference type="Gene3D" id="1.10.238.10">
    <property type="entry name" value="EF-hand"/>
    <property type="match status" value="1"/>
</dbReference>
<dbReference type="PANTHER" id="PTHR21646">
    <property type="entry name" value="UBIQUITIN CARBOXYL-TERMINAL HYDROLASE"/>
    <property type="match status" value="1"/>
</dbReference>
<dbReference type="InterPro" id="IPR006615">
    <property type="entry name" value="Pept_C19_DUSP"/>
</dbReference>
<dbReference type="PROSITE" id="PS00973">
    <property type="entry name" value="USP_2"/>
    <property type="match status" value="1"/>
</dbReference>
<dbReference type="PANTHER" id="PTHR21646:SF23">
    <property type="entry name" value="UBIQUITIN CARBOXYL-TERMINAL HYDROLASE USP2"/>
    <property type="match status" value="1"/>
</dbReference>
<dbReference type="InterPro" id="IPR035927">
    <property type="entry name" value="DUSP-like_sf"/>
</dbReference>
<dbReference type="SUPFAM" id="SSF47473">
    <property type="entry name" value="EF-hand"/>
    <property type="match status" value="1"/>
</dbReference>
<accession>A0A1R2B6A4</accession>
<dbReference type="Gene3D" id="3.30.2230.10">
    <property type="entry name" value="DUSP-like"/>
    <property type="match status" value="1"/>
</dbReference>
<feature type="domain" description="DUSP" evidence="2">
    <location>
        <begin position="188"/>
        <end position="311"/>
    </location>
</feature>
<dbReference type="InterPro" id="IPR001394">
    <property type="entry name" value="Peptidase_C19_UCH"/>
</dbReference>
<dbReference type="Proteomes" id="UP000187209">
    <property type="component" value="Unassembled WGS sequence"/>
</dbReference>
<dbReference type="SUPFAM" id="SSF54001">
    <property type="entry name" value="Cysteine proteinases"/>
    <property type="match status" value="1"/>
</dbReference>
<dbReference type="GO" id="GO:0016579">
    <property type="term" value="P:protein deubiquitination"/>
    <property type="evidence" value="ECO:0007669"/>
    <property type="project" value="InterPro"/>
</dbReference>
<keyword evidence="4" id="KW-1185">Reference proteome</keyword>
<dbReference type="EMBL" id="MPUH01000914">
    <property type="protein sequence ID" value="OMJ72292.1"/>
    <property type="molecule type" value="Genomic_DNA"/>
</dbReference>
<dbReference type="OrthoDB" id="292964at2759"/>
<dbReference type="Pfam" id="PF00443">
    <property type="entry name" value="UCH"/>
    <property type="match status" value="2"/>
</dbReference>
<evidence type="ECO:0000259" key="1">
    <source>
        <dbReference type="PROSITE" id="PS50235"/>
    </source>
</evidence>
<organism evidence="3 4">
    <name type="scientific">Stentor coeruleus</name>
    <dbReference type="NCBI Taxonomy" id="5963"/>
    <lineage>
        <taxon>Eukaryota</taxon>
        <taxon>Sar</taxon>
        <taxon>Alveolata</taxon>
        <taxon>Ciliophora</taxon>
        <taxon>Postciliodesmatophora</taxon>
        <taxon>Heterotrichea</taxon>
        <taxon>Heterotrichida</taxon>
        <taxon>Stentoridae</taxon>
        <taxon>Stentor</taxon>
    </lineage>
</organism>
<reference evidence="3 4" key="1">
    <citation type="submission" date="2016-11" db="EMBL/GenBank/DDBJ databases">
        <title>The macronuclear genome of Stentor coeruleus: a giant cell with tiny introns.</title>
        <authorList>
            <person name="Slabodnick M."/>
            <person name="Ruby J.G."/>
            <person name="Reiff S.B."/>
            <person name="Swart E.C."/>
            <person name="Gosai S."/>
            <person name="Prabakaran S."/>
            <person name="Witkowska E."/>
            <person name="Larue G.E."/>
            <person name="Fisher S."/>
            <person name="Freeman R.M."/>
            <person name="Gunawardena J."/>
            <person name="Chu W."/>
            <person name="Stover N.A."/>
            <person name="Gregory B.D."/>
            <person name="Nowacki M."/>
            <person name="Derisi J."/>
            <person name="Roy S.W."/>
            <person name="Marshall W.F."/>
            <person name="Sood P."/>
        </authorList>
    </citation>
    <scope>NUCLEOTIDE SEQUENCE [LARGE SCALE GENOMIC DNA]</scope>
    <source>
        <strain evidence="3">WM001</strain>
    </source>
</reference>
<dbReference type="SMART" id="SM00695">
    <property type="entry name" value="DUSP"/>
    <property type="match status" value="1"/>
</dbReference>
<dbReference type="GO" id="GO:0004843">
    <property type="term" value="F:cysteine-type deubiquitinase activity"/>
    <property type="evidence" value="ECO:0007669"/>
    <property type="project" value="InterPro"/>
</dbReference>